<dbReference type="AlphaFoldDB" id="A0A1W6ZKX6"/>
<proteinExistence type="predicted"/>
<evidence type="ECO:0000313" key="1">
    <source>
        <dbReference type="EMBL" id="ARP98068.1"/>
    </source>
</evidence>
<name>A0A1W6ZKX6_9HYPH</name>
<organism evidence="1 2">
    <name type="scientific">Pseudorhodoplanes sinuspersici</name>
    <dbReference type="NCBI Taxonomy" id="1235591"/>
    <lineage>
        <taxon>Bacteria</taxon>
        <taxon>Pseudomonadati</taxon>
        <taxon>Pseudomonadota</taxon>
        <taxon>Alphaproteobacteria</taxon>
        <taxon>Hyphomicrobiales</taxon>
        <taxon>Pseudorhodoplanes</taxon>
    </lineage>
</organism>
<dbReference type="Gene3D" id="2.60.40.2390">
    <property type="match status" value="1"/>
</dbReference>
<keyword evidence="2" id="KW-1185">Reference proteome</keyword>
<reference evidence="1 2" key="1">
    <citation type="submission" date="2017-05" db="EMBL/GenBank/DDBJ databases">
        <title>Full genome sequence of Pseudorhodoplanes sinuspersici.</title>
        <authorList>
            <person name="Dastgheib S.M.M."/>
            <person name="Shavandi M."/>
            <person name="Tirandaz H."/>
        </authorList>
    </citation>
    <scope>NUCLEOTIDE SEQUENCE [LARGE SCALE GENOMIC DNA]</scope>
    <source>
        <strain evidence="1 2">RIPI110</strain>
    </source>
</reference>
<protein>
    <submittedName>
        <fullName evidence="1">Uncharacterized protein</fullName>
    </submittedName>
</protein>
<sequence length="207" mass="23292">MRADCKDTRRKRRASFSRQARWSVAYAALFIVRFLSTADAQADSVRILYVLEAGTYKAETANNVPTAGTTGLVNFVRKVELLERTTNVAARRGARFGLRYLVEGLPGTAVDITFVLRFPPSGLRDPVTGQRHWRNTHSKSVPVGIPLYREYQLEHDWEVVPGIWRFEFWHAGLKFGEQAFCLYSVPDSNDGGGSIVHDQECANDLVS</sequence>
<dbReference type="EMBL" id="CP021112">
    <property type="protein sequence ID" value="ARP98068.1"/>
    <property type="molecule type" value="Genomic_DNA"/>
</dbReference>
<gene>
    <name evidence="1" type="ORF">CAK95_02450</name>
</gene>
<dbReference type="Proteomes" id="UP000194137">
    <property type="component" value="Chromosome"/>
</dbReference>
<dbReference type="KEGG" id="psin:CAK95_02450"/>
<accession>A0A1W6ZKX6</accession>
<evidence type="ECO:0000313" key="2">
    <source>
        <dbReference type="Proteomes" id="UP000194137"/>
    </source>
</evidence>